<dbReference type="SUPFAM" id="SSF52317">
    <property type="entry name" value="Class I glutamine amidotransferase-like"/>
    <property type="match status" value="1"/>
</dbReference>
<dbReference type="Proteomes" id="UP000217265">
    <property type="component" value="Chromosome"/>
</dbReference>
<feature type="chain" id="PRO_5012855208" evidence="1">
    <location>
        <begin position="27"/>
        <end position="840"/>
    </location>
</feature>
<organism evidence="2 3">
    <name type="scientific">Nibricoccus aquaticus</name>
    <dbReference type="NCBI Taxonomy" id="2576891"/>
    <lineage>
        <taxon>Bacteria</taxon>
        <taxon>Pseudomonadati</taxon>
        <taxon>Verrucomicrobiota</taxon>
        <taxon>Opitutia</taxon>
        <taxon>Opitutales</taxon>
        <taxon>Opitutaceae</taxon>
        <taxon>Nibricoccus</taxon>
    </lineage>
</organism>
<dbReference type="InterPro" id="IPR029062">
    <property type="entry name" value="Class_I_gatase-like"/>
</dbReference>
<feature type="signal peptide" evidence="1">
    <location>
        <begin position="1"/>
        <end position="26"/>
    </location>
</feature>
<reference evidence="2 3" key="1">
    <citation type="submission" date="2017-09" db="EMBL/GenBank/DDBJ databases">
        <title>Complete genome sequence of Verrucomicrobial strain HZ-65, isolated from freshwater.</title>
        <authorList>
            <person name="Choi A."/>
        </authorList>
    </citation>
    <scope>NUCLEOTIDE SEQUENCE [LARGE SCALE GENOMIC DNA]</scope>
    <source>
        <strain evidence="2 3">HZ-65</strain>
    </source>
</reference>
<sequence>MHHPLWRLATRLLGATVLLFASHAFAQPAAPASATPLSSGEILQELRSFRELGSVLYVAAHPDDENTRLIAYLARGRGYRTGYLSLTRGDGGQNLIGTELRDSLGLIRTQELIAARRIDGAQQFFTRANDFGFSKDYRETLSIWNRDQVLADMIRVIRTFRPDVLVTRFSPQPGTTHGHHTASAILALEAFTLAADPAAFSKELGHLPPWQAKRVLWNTGPSGASRTGQSANPTVLRLDVGGFNPLLGESFGEIAARSRTMHKSQGFGSVGTRGTAYEHFQLLAGEPATTDILDGIDTTWSRIPGAAALGPLTDAALKNFSPQNPAASIPALLEIRSALAALPTDPILADKRAHLDRILTACLGLHWETVIPQAEAVPGETLKLRHTLIARNNFPVRWLATRYPTLATEIPVATDLAANVALNQENAQPLPPATSLTQPYWLRSDGTAGMFAVADPALIGLPENPPAFPVEHFIEIAGQTLIVADEPVQVIDDPVKGEIRRRLAVIPPVSLGFTQNLELFSPGSAKTVAVEVTAARTSTTGTLRIEAPSGWKTSPSSQPFALGRVGEKSLLTFTVSPQTSASSAPATASLTAAADIDNVTYRNRRIDIRYDHIPPQLLQPPASLKAVSIDLQIRGKTVGYLPGAGDLVADSLTRMGYSVTFLTGADLTIDRLRSFDTVVLGIRAFNTRTDLVPQLPALFDYAKNGGTVIVQYNTTADLPSAPLAPYDLKISRDRVTEENATVTILAPNHPALNTPNKITSADFDGWVQERGLYFPNQWAPEFTPLIACADAGETPLSGGLLVAQHGKGWFVYTGLSWFRELPEGVPGAYRLFANLVSLGK</sequence>
<dbReference type="InterPro" id="IPR024078">
    <property type="entry name" value="LmbE-like_dom_sf"/>
</dbReference>
<dbReference type="GO" id="GO:0016811">
    <property type="term" value="F:hydrolase activity, acting on carbon-nitrogen (but not peptide) bonds, in linear amides"/>
    <property type="evidence" value="ECO:0007669"/>
    <property type="project" value="TreeGrafter"/>
</dbReference>
<dbReference type="PANTHER" id="PTHR12993">
    <property type="entry name" value="N-ACETYLGLUCOSAMINYL-PHOSPHATIDYLINOSITOL DE-N-ACETYLASE-RELATED"/>
    <property type="match status" value="1"/>
</dbReference>
<dbReference type="RefSeq" id="WP_096055637.1">
    <property type="nucleotide sequence ID" value="NZ_CP023344.1"/>
</dbReference>
<protein>
    <submittedName>
        <fullName evidence="2">LmbE family protein</fullName>
    </submittedName>
</protein>
<evidence type="ECO:0000313" key="2">
    <source>
        <dbReference type="EMBL" id="ATC64005.1"/>
    </source>
</evidence>
<gene>
    <name evidence="2" type="ORF">CMV30_08620</name>
</gene>
<evidence type="ECO:0000256" key="1">
    <source>
        <dbReference type="SAM" id="SignalP"/>
    </source>
</evidence>
<dbReference type="EMBL" id="CP023344">
    <property type="protein sequence ID" value="ATC64005.1"/>
    <property type="molecule type" value="Genomic_DNA"/>
</dbReference>
<dbReference type="OrthoDB" id="9759749at2"/>
<evidence type="ECO:0000313" key="3">
    <source>
        <dbReference type="Proteomes" id="UP000217265"/>
    </source>
</evidence>
<dbReference type="SUPFAM" id="SSF102588">
    <property type="entry name" value="LmbE-like"/>
    <property type="match status" value="1"/>
</dbReference>
<proteinExistence type="predicted"/>
<accession>A0A290Q5Q6</accession>
<dbReference type="Gene3D" id="3.40.50.10320">
    <property type="entry name" value="LmbE-like"/>
    <property type="match status" value="1"/>
</dbReference>
<keyword evidence="1" id="KW-0732">Signal</keyword>
<dbReference type="PANTHER" id="PTHR12993:SF11">
    <property type="entry name" value="N-ACETYLGLUCOSAMINYL-PHOSPHATIDYLINOSITOL DE-N-ACETYLASE"/>
    <property type="match status" value="1"/>
</dbReference>
<dbReference type="Pfam" id="PF02585">
    <property type="entry name" value="PIG-L"/>
    <property type="match status" value="1"/>
</dbReference>
<dbReference type="InterPro" id="IPR003737">
    <property type="entry name" value="GlcNAc_PI_deacetylase-related"/>
</dbReference>
<name>A0A290Q5Q6_9BACT</name>
<dbReference type="KEGG" id="vbh:CMV30_08620"/>
<dbReference type="AlphaFoldDB" id="A0A290Q5Q6"/>
<keyword evidence="3" id="KW-1185">Reference proteome</keyword>